<organism evidence="1 2">
    <name type="scientific">Penicillium capsulatum</name>
    <dbReference type="NCBI Taxonomy" id="69766"/>
    <lineage>
        <taxon>Eukaryota</taxon>
        <taxon>Fungi</taxon>
        <taxon>Dikarya</taxon>
        <taxon>Ascomycota</taxon>
        <taxon>Pezizomycotina</taxon>
        <taxon>Eurotiomycetes</taxon>
        <taxon>Eurotiomycetidae</taxon>
        <taxon>Eurotiales</taxon>
        <taxon>Aspergillaceae</taxon>
        <taxon>Penicillium</taxon>
    </lineage>
</organism>
<sequence>MFALDWSPEGVEKITHVLSNFKQMANADPGTNGRRVEAQSKLAISCPQKGEKDCDEEDDIAVTINQQNDGQPVVDGQNGDELQHKVRTLFLDDQYAGTDANQVFHEMTHLWWIGPTNWDVARGLAQEEEYGFMECADLAANGGCVRFDNPDVVWNADHYSWYAEYGYWVEKGFDSWQEKDRPVKLYITRE</sequence>
<dbReference type="InterPro" id="IPR024079">
    <property type="entry name" value="MetalloPept_cat_dom_sf"/>
</dbReference>
<dbReference type="AlphaFoldDB" id="A0A9W9IBD5"/>
<keyword evidence="2" id="KW-1185">Reference proteome</keyword>
<comment type="caution">
    <text evidence="1">The sequence shown here is derived from an EMBL/GenBank/DDBJ whole genome shotgun (WGS) entry which is preliminary data.</text>
</comment>
<proteinExistence type="predicted"/>
<evidence type="ECO:0000313" key="2">
    <source>
        <dbReference type="Proteomes" id="UP001146351"/>
    </source>
</evidence>
<reference evidence="1" key="1">
    <citation type="submission" date="2022-11" db="EMBL/GenBank/DDBJ databases">
        <authorList>
            <person name="Petersen C."/>
        </authorList>
    </citation>
    <scope>NUCLEOTIDE SEQUENCE</scope>
    <source>
        <strain evidence="1">IBT 21917</strain>
    </source>
</reference>
<reference evidence="1" key="2">
    <citation type="journal article" date="2023" name="IMA Fungus">
        <title>Comparative genomic study of the Penicillium genus elucidates a diverse pangenome and 15 lateral gene transfer events.</title>
        <authorList>
            <person name="Petersen C."/>
            <person name="Sorensen T."/>
            <person name="Nielsen M.R."/>
            <person name="Sondergaard T.E."/>
            <person name="Sorensen J.L."/>
            <person name="Fitzpatrick D.A."/>
            <person name="Frisvad J.C."/>
            <person name="Nielsen K.L."/>
        </authorList>
    </citation>
    <scope>NUCLEOTIDE SEQUENCE</scope>
    <source>
        <strain evidence="1">IBT 21917</strain>
    </source>
</reference>
<protein>
    <submittedName>
        <fullName evidence="1">Uncharacterized protein</fullName>
    </submittedName>
</protein>
<evidence type="ECO:0000313" key="1">
    <source>
        <dbReference type="EMBL" id="KAJ5171742.1"/>
    </source>
</evidence>
<dbReference type="OrthoDB" id="4306934at2759"/>
<gene>
    <name evidence="1" type="ORF">N7492_004335</name>
</gene>
<accession>A0A9W9IBD5</accession>
<name>A0A9W9IBD5_9EURO</name>
<dbReference type="GO" id="GO:0008237">
    <property type="term" value="F:metallopeptidase activity"/>
    <property type="evidence" value="ECO:0007669"/>
    <property type="project" value="InterPro"/>
</dbReference>
<dbReference type="Gene3D" id="3.40.390.10">
    <property type="entry name" value="Collagenase (Catalytic Domain)"/>
    <property type="match status" value="1"/>
</dbReference>
<dbReference type="Proteomes" id="UP001146351">
    <property type="component" value="Unassembled WGS sequence"/>
</dbReference>
<dbReference type="EMBL" id="JAPQKO010000003">
    <property type="protein sequence ID" value="KAJ5171742.1"/>
    <property type="molecule type" value="Genomic_DNA"/>
</dbReference>